<proteinExistence type="predicted"/>
<evidence type="ECO:0000256" key="1">
    <source>
        <dbReference type="SAM" id="MobiDB-lite"/>
    </source>
</evidence>
<name>A0A8J5T0L0_ZIZPA</name>
<dbReference type="Proteomes" id="UP000729402">
    <property type="component" value="Unassembled WGS sequence"/>
</dbReference>
<dbReference type="EMBL" id="JAAALK010000285">
    <property type="protein sequence ID" value="KAG8065829.1"/>
    <property type="molecule type" value="Genomic_DNA"/>
</dbReference>
<keyword evidence="3" id="KW-1185">Reference proteome</keyword>
<gene>
    <name evidence="2" type="ORF">GUJ93_ZPchr0004g39270</name>
</gene>
<feature type="compositionally biased region" description="Pro residues" evidence="1">
    <location>
        <begin position="56"/>
        <end position="76"/>
    </location>
</feature>
<sequence length="100" mass="10299">MLRPNKATSAWFGPIEPGCHVNRAAPRAPACALAEPAPRHAPTVSPRLSRALATSPPAPLPAPKPASGPTPLPPRLPTSVALRRLALNAAGAQGRARRGE</sequence>
<comment type="caution">
    <text evidence="2">The sequence shown here is derived from an EMBL/GenBank/DDBJ whole genome shotgun (WGS) entry which is preliminary data.</text>
</comment>
<evidence type="ECO:0000313" key="2">
    <source>
        <dbReference type="EMBL" id="KAG8065829.1"/>
    </source>
</evidence>
<accession>A0A8J5T0L0</accession>
<dbReference type="AlphaFoldDB" id="A0A8J5T0L0"/>
<feature type="region of interest" description="Disordered" evidence="1">
    <location>
        <begin position="36"/>
        <end position="79"/>
    </location>
</feature>
<protein>
    <submittedName>
        <fullName evidence="2">Uncharacterized protein</fullName>
    </submittedName>
</protein>
<evidence type="ECO:0000313" key="3">
    <source>
        <dbReference type="Proteomes" id="UP000729402"/>
    </source>
</evidence>
<reference evidence="2" key="1">
    <citation type="journal article" date="2021" name="bioRxiv">
        <title>Whole Genome Assembly and Annotation of Northern Wild Rice, Zizania palustris L., Supports a Whole Genome Duplication in the Zizania Genus.</title>
        <authorList>
            <person name="Haas M."/>
            <person name="Kono T."/>
            <person name="Macchietto M."/>
            <person name="Millas R."/>
            <person name="McGilp L."/>
            <person name="Shao M."/>
            <person name="Duquette J."/>
            <person name="Hirsch C.N."/>
            <person name="Kimball J."/>
        </authorList>
    </citation>
    <scope>NUCLEOTIDE SEQUENCE</scope>
    <source>
        <tissue evidence="2">Fresh leaf tissue</tissue>
    </source>
</reference>
<organism evidence="2 3">
    <name type="scientific">Zizania palustris</name>
    <name type="common">Northern wild rice</name>
    <dbReference type="NCBI Taxonomy" id="103762"/>
    <lineage>
        <taxon>Eukaryota</taxon>
        <taxon>Viridiplantae</taxon>
        <taxon>Streptophyta</taxon>
        <taxon>Embryophyta</taxon>
        <taxon>Tracheophyta</taxon>
        <taxon>Spermatophyta</taxon>
        <taxon>Magnoliopsida</taxon>
        <taxon>Liliopsida</taxon>
        <taxon>Poales</taxon>
        <taxon>Poaceae</taxon>
        <taxon>BOP clade</taxon>
        <taxon>Oryzoideae</taxon>
        <taxon>Oryzeae</taxon>
        <taxon>Zizaniinae</taxon>
        <taxon>Zizania</taxon>
    </lineage>
</organism>
<reference evidence="2" key="2">
    <citation type="submission" date="2021-02" db="EMBL/GenBank/DDBJ databases">
        <authorList>
            <person name="Kimball J.A."/>
            <person name="Haas M.W."/>
            <person name="Macchietto M."/>
            <person name="Kono T."/>
            <person name="Duquette J."/>
            <person name="Shao M."/>
        </authorList>
    </citation>
    <scope>NUCLEOTIDE SEQUENCE</scope>
    <source>
        <tissue evidence="2">Fresh leaf tissue</tissue>
    </source>
</reference>